<dbReference type="AlphaFoldDB" id="A0A6A3NTL5"/>
<keyword evidence="5" id="KW-1185">Reference proteome</keyword>
<dbReference type="EMBL" id="QXFT01000058">
    <property type="protein sequence ID" value="KAE9357124.1"/>
    <property type="molecule type" value="Genomic_DNA"/>
</dbReference>
<dbReference type="Proteomes" id="UP000434957">
    <property type="component" value="Unassembled WGS sequence"/>
</dbReference>
<comment type="caution">
    <text evidence="1">The sequence shown here is derived from an EMBL/GenBank/DDBJ whole genome shotgun (WGS) entry which is preliminary data.</text>
</comment>
<evidence type="ECO:0000313" key="5">
    <source>
        <dbReference type="Proteomes" id="UP000434957"/>
    </source>
</evidence>
<dbReference type="EMBL" id="QXFU01000095">
    <property type="protein sequence ID" value="KAE9044560.1"/>
    <property type="molecule type" value="Genomic_DNA"/>
</dbReference>
<dbReference type="OrthoDB" id="10276246at2759"/>
<dbReference type="Proteomes" id="UP000435112">
    <property type="component" value="Unassembled WGS sequence"/>
</dbReference>
<organism evidence="1 6">
    <name type="scientific">Phytophthora rubi</name>
    <dbReference type="NCBI Taxonomy" id="129364"/>
    <lineage>
        <taxon>Eukaryota</taxon>
        <taxon>Sar</taxon>
        <taxon>Stramenopiles</taxon>
        <taxon>Oomycota</taxon>
        <taxon>Peronosporomycetes</taxon>
        <taxon>Peronosporales</taxon>
        <taxon>Peronosporaceae</taxon>
        <taxon>Phytophthora</taxon>
    </lineage>
</organism>
<protein>
    <submittedName>
        <fullName evidence="1">Uncharacterized protein</fullName>
    </submittedName>
</protein>
<evidence type="ECO:0000313" key="4">
    <source>
        <dbReference type="Proteomes" id="UP000429607"/>
    </source>
</evidence>
<name>A0A6A3NTL5_9STRA</name>
<gene>
    <name evidence="2" type="ORF">PR001_g2640</name>
    <name evidence="1" type="ORF">PR002_g2715</name>
    <name evidence="3" type="ORF">PR003_g1935</name>
</gene>
<sequence length="66" mass="6940">MESSEPQRVQFSPSEKGAFVSTVHAAALEDGLVRHGIKSPTNSIHKAADSAKTTAVGNVPIFSAEF</sequence>
<reference evidence="4 6" key="1">
    <citation type="submission" date="2018-09" db="EMBL/GenBank/DDBJ databases">
        <title>Genomic investigation of the strawberry pathogen Phytophthora fragariae indicates pathogenicity is determined by transcriptional variation in three key races.</title>
        <authorList>
            <person name="Adams T.M."/>
            <person name="Armitage A.D."/>
            <person name="Sobczyk M.K."/>
            <person name="Bates H.J."/>
            <person name="Dunwell J.M."/>
            <person name="Nellist C.F."/>
            <person name="Harrison R.J."/>
        </authorList>
    </citation>
    <scope>NUCLEOTIDE SEQUENCE [LARGE SCALE GENOMIC DNA]</scope>
    <source>
        <strain evidence="2 4">SCRP249</strain>
        <strain evidence="1 6">SCRP324</strain>
        <strain evidence="3 5">SCRP333</strain>
    </source>
</reference>
<evidence type="ECO:0000313" key="1">
    <source>
        <dbReference type="EMBL" id="KAE9044560.1"/>
    </source>
</evidence>
<proteinExistence type="predicted"/>
<evidence type="ECO:0000313" key="6">
    <source>
        <dbReference type="Proteomes" id="UP000435112"/>
    </source>
</evidence>
<evidence type="ECO:0000313" key="3">
    <source>
        <dbReference type="EMBL" id="KAE9357124.1"/>
    </source>
</evidence>
<dbReference type="Proteomes" id="UP000429607">
    <property type="component" value="Unassembled WGS sequence"/>
</dbReference>
<dbReference type="EMBL" id="QXFV01000091">
    <property type="protein sequence ID" value="KAE9050194.1"/>
    <property type="molecule type" value="Genomic_DNA"/>
</dbReference>
<accession>A0A6A3NTL5</accession>
<evidence type="ECO:0000313" key="2">
    <source>
        <dbReference type="EMBL" id="KAE9050194.1"/>
    </source>
</evidence>